<keyword evidence="2" id="KW-1185">Reference proteome</keyword>
<comment type="caution">
    <text evidence="1">The sequence shown here is derived from an EMBL/GenBank/DDBJ whole genome shotgun (WGS) entry which is preliminary data.</text>
</comment>
<evidence type="ECO:0008006" key="3">
    <source>
        <dbReference type="Google" id="ProtNLM"/>
    </source>
</evidence>
<proteinExistence type="predicted"/>
<accession>A0A0D6PBH5</accession>
<dbReference type="OrthoDB" id="7226381at2"/>
<organism evidence="1 2">
    <name type="scientific">Acidocella aminolytica 101 = DSM 11237</name>
    <dbReference type="NCBI Taxonomy" id="1120923"/>
    <lineage>
        <taxon>Bacteria</taxon>
        <taxon>Pseudomonadati</taxon>
        <taxon>Pseudomonadota</taxon>
        <taxon>Alphaproteobacteria</taxon>
        <taxon>Acetobacterales</taxon>
        <taxon>Acidocellaceae</taxon>
        <taxon>Acidocella</taxon>
    </lineage>
</organism>
<name>A0A0D6PBH5_9PROT</name>
<dbReference type="Proteomes" id="UP000032668">
    <property type="component" value="Unassembled WGS sequence"/>
</dbReference>
<gene>
    <name evidence="1" type="ORF">Aam_015_037</name>
</gene>
<dbReference type="AlphaFoldDB" id="A0A0D6PBH5"/>
<reference evidence="1 2" key="1">
    <citation type="submission" date="2012-11" db="EMBL/GenBank/DDBJ databases">
        <title>Whole genome sequence of Acidocella aminolytica 101 = DSM 11237.</title>
        <authorList>
            <person name="Azuma Y."/>
            <person name="Higashiura N."/>
            <person name="Hirakawa H."/>
            <person name="Matsushita K."/>
        </authorList>
    </citation>
    <scope>NUCLEOTIDE SEQUENCE [LARGE SCALE GENOMIC DNA]</scope>
    <source>
        <strain evidence="2">101 / DSM 11237</strain>
    </source>
</reference>
<dbReference type="STRING" id="1120923.SAMN02746095_03043"/>
<protein>
    <recommendedName>
        <fullName evidence="3">Helix-turn-helix domain-containing protein</fullName>
    </recommendedName>
</protein>
<evidence type="ECO:0000313" key="1">
    <source>
        <dbReference type="EMBL" id="GAN79027.1"/>
    </source>
</evidence>
<dbReference type="EMBL" id="BANC01000015">
    <property type="protein sequence ID" value="GAN79027.1"/>
    <property type="molecule type" value="Genomic_DNA"/>
</dbReference>
<dbReference type="RefSeq" id="WP_048877508.1">
    <property type="nucleotide sequence ID" value="NZ_BANC01000015.1"/>
</dbReference>
<evidence type="ECO:0000313" key="2">
    <source>
        <dbReference type="Proteomes" id="UP000032668"/>
    </source>
</evidence>
<sequence length="61" mass="6751">MIEKLLHRPAEVQNALGIKHSKFWELVKSGSFETRKIGRATLVTNESLKAFVASLPKSDAA</sequence>